<keyword evidence="3 9" id="KW-0808">Transferase</keyword>
<comment type="function">
    <text evidence="9">Involved in the biosynthesis of ADP-glucose, a building block required for the elongation reactions to produce glycogen. Catalyzes the reaction between ATP and alpha-D-glucose 1-phosphate (G1P) to produce pyrophosphate and ADP-Glc.</text>
</comment>
<feature type="binding site" evidence="9">
    <location>
        <begin position="181"/>
        <end position="182"/>
    </location>
    <ligand>
        <name>alpha-D-glucose 1-phosphate</name>
        <dbReference type="ChEBI" id="CHEBI:58601"/>
    </ligand>
</feature>
<evidence type="ECO:0000313" key="13">
    <source>
        <dbReference type="Proteomes" id="UP000178735"/>
    </source>
</evidence>
<dbReference type="PANTHER" id="PTHR43523:SF2">
    <property type="entry name" value="GLUCOSE-1-PHOSPHATE ADENYLYLTRANSFERASE"/>
    <property type="match status" value="1"/>
</dbReference>
<feature type="site" description="Could play a key role in the communication between the regulatory and the substrate sites" evidence="9">
    <location>
        <position position="100"/>
    </location>
</feature>
<dbReference type="Gene3D" id="3.90.550.10">
    <property type="entry name" value="Spore Coat Polysaccharide Biosynthesis Protein SpsA, Chain A"/>
    <property type="match status" value="1"/>
</dbReference>
<sequence>MLQVSENTLALILAGGKGERLMPLTLDRAKPAVPIGGNYRIIDFTLNNCVNSHIRKIYLLTQFKSQSLDRHVRSGWNMFSDRSYGFIETLPPQQRVSEEWYRGTADAVWQNAYSIKRDKTSYTLILSGDHIYKMDYAEMFKQHIANNADLTVATIEEPIANASSFGIIEVNTENRIIGFEEKPANPKCIPGDTEHSLVSMGIYLFNTETLIETLHMEFDAGKELVNKKVLFERLRNDPEAYMKCTTGDFGYDIISNMVRINSKLLAQDMPRKFNVFSYNFRDENRKMAKYWRDVGTLKSYWESNMDLKMPEPELNLYKRHNFNEDISGWPLRSYKNPFLPPAKFVFSPVVASSLICDGVIVCNATIRDSILSSCVNVQSNSIISDSILFDNVRIGQNCKLNKVIIDKDAIIGDNQQIGFNKDEDLARGFTVSDDITVVPRGSRIGESYRGFNVKTVII</sequence>
<gene>
    <name evidence="9" type="primary">glgC</name>
    <name evidence="12" type="ORF">A2008_00055</name>
</gene>
<dbReference type="InterPro" id="IPR056818">
    <property type="entry name" value="GlmU/GlgC-like_hexapep"/>
</dbReference>
<feature type="domain" description="Glucose-1-phosphate adenylyltransferase/Bifunctional protein GlmU-like C-terminal hexapeptide" evidence="11">
    <location>
        <begin position="340"/>
        <end position="437"/>
    </location>
</feature>
<keyword evidence="6 9" id="KW-0067">ATP-binding</keyword>
<evidence type="ECO:0000256" key="5">
    <source>
        <dbReference type="ARBA" id="ARBA00022741"/>
    </source>
</evidence>
<dbReference type="InterPro" id="IPR011004">
    <property type="entry name" value="Trimer_LpxA-like_sf"/>
</dbReference>
<comment type="similarity">
    <text evidence="1 9">Belongs to the bacterial/plant glucose-1-phosphate adenylyltransferase family.</text>
</comment>
<dbReference type="InterPro" id="IPR023049">
    <property type="entry name" value="GlgC_bac"/>
</dbReference>
<evidence type="ECO:0000256" key="2">
    <source>
        <dbReference type="ARBA" id="ARBA00022600"/>
    </source>
</evidence>
<reference evidence="12 13" key="1">
    <citation type="journal article" date="2016" name="Nat. Commun.">
        <title>Thousands of microbial genomes shed light on interconnected biogeochemical processes in an aquifer system.</title>
        <authorList>
            <person name="Anantharaman K."/>
            <person name="Brown C.T."/>
            <person name="Hug L.A."/>
            <person name="Sharon I."/>
            <person name="Castelle C.J."/>
            <person name="Probst A.J."/>
            <person name="Thomas B.C."/>
            <person name="Singh A."/>
            <person name="Wilkins M.J."/>
            <person name="Karaoz U."/>
            <person name="Brodie E.L."/>
            <person name="Williams K.H."/>
            <person name="Hubbard S.S."/>
            <person name="Banfield J.F."/>
        </authorList>
    </citation>
    <scope>NUCLEOTIDE SEQUENCE [LARGE SCALE GENOMIC DNA]</scope>
</reference>
<feature type="binding site" evidence="9">
    <location>
        <position position="101"/>
    </location>
    <ligand>
        <name>alpha-D-glucose 1-phosphate</name>
        <dbReference type="ChEBI" id="CHEBI:58601"/>
    </ligand>
</feature>
<keyword evidence="4 9" id="KW-0548">Nucleotidyltransferase</keyword>
<dbReference type="Pfam" id="PF00483">
    <property type="entry name" value="NTP_transferase"/>
    <property type="match status" value="1"/>
</dbReference>
<evidence type="ECO:0000256" key="6">
    <source>
        <dbReference type="ARBA" id="ARBA00022840"/>
    </source>
</evidence>
<protein>
    <recommendedName>
        <fullName evidence="9">Glucose-1-phosphate adenylyltransferase</fullName>
        <ecNumber evidence="9">2.7.7.27</ecNumber>
    </recommendedName>
    <alternativeName>
        <fullName evidence="9">ADP-glucose pyrophosphorylase</fullName>
        <shortName evidence="9">ADPGlc PPase</shortName>
    </alternativeName>
    <alternativeName>
        <fullName evidence="9">ADP-glucose synthase</fullName>
    </alternativeName>
</protein>
<dbReference type="CDD" id="cd04651">
    <property type="entry name" value="LbH_G1P_AT_C"/>
    <property type="match status" value="1"/>
</dbReference>
<organism evidence="12 13">
    <name type="scientific">Candidatus Wallbacteria bacterium GWC2_49_35</name>
    <dbReference type="NCBI Taxonomy" id="1817813"/>
    <lineage>
        <taxon>Bacteria</taxon>
        <taxon>Candidatus Walliibacteriota</taxon>
    </lineage>
</organism>
<evidence type="ECO:0000256" key="7">
    <source>
        <dbReference type="ARBA" id="ARBA00023056"/>
    </source>
</evidence>
<comment type="subunit">
    <text evidence="9">Homotetramer.</text>
</comment>
<name>A0A1F7WXV7_9BACT</name>
<evidence type="ECO:0000256" key="8">
    <source>
        <dbReference type="ARBA" id="ARBA00023277"/>
    </source>
</evidence>
<keyword evidence="5 9" id="KW-0547">Nucleotide-binding</keyword>
<dbReference type="Proteomes" id="UP000178735">
    <property type="component" value="Unassembled WGS sequence"/>
</dbReference>
<dbReference type="SUPFAM" id="SSF53448">
    <property type="entry name" value="Nucleotide-diphospho-sugar transferases"/>
    <property type="match status" value="1"/>
</dbReference>
<dbReference type="PROSITE" id="PS00809">
    <property type="entry name" value="ADP_GLC_PYROPHOSPH_2"/>
    <property type="match status" value="1"/>
</dbReference>
<dbReference type="HAMAP" id="MF_00624">
    <property type="entry name" value="GlgC"/>
    <property type="match status" value="1"/>
</dbReference>
<comment type="catalytic activity">
    <reaction evidence="9">
        <text>alpha-D-glucose 1-phosphate + ATP + H(+) = ADP-alpha-D-glucose + diphosphate</text>
        <dbReference type="Rhea" id="RHEA:12120"/>
        <dbReference type="ChEBI" id="CHEBI:15378"/>
        <dbReference type="ChEBI" id="CHEBI:30616"/>
        <dbReference type="ChEBI" id="CHEBI:33019"/>
        <dbReference type="ChEBI" id="CHEBI:57498"/>
        <dbReference type="ChEBI" id="CHEBI:58601"/>
        <dbReference type="EC" id="2.7.7.27"/>
    </reaction>
</comment>
<feature type="domain" description="Nucleotidyl transferase" evidence="10">
    <location>
        <begin position="10"/>
        <end position="307"/>
    </location>
</feature>
<dbReference type="STRING" id="1817813.A2008_00055"/>
<dbReference type="SUPFAM" id="SSF51161">
    <property type="entry name" value="Trimeric LpxA-like enzymes"/>
    <property type="match status" value="1"/>
</dbReference>
<dbReference type="GO" id="GO:0008878">
    <property type="term" value="F:glucose-1-phosphate adenylyltransferase activity"/>
    <property type="evidence" value="ECO:0007669"/>
    <property type="project" value="UniProtKB-UniRule"/>
</dbReference>
<dbReference type="UniPathway" id="UPA00164"/>
<dbReference type="InterPro" id="IPR011831">
    <property type="entry name" value="ADP-Glc_PPase"/>
</dbReference>
<proteinExistence type="inferred from homology"/>
<keyword evidence="2 9" id="KW-0321">Glycogen metabolism</keyword>
<evidence type="ECO:0000259" key="10">
    <source>
        <dbReference type="Pfam" id="PF00483"/>
    </source>
</evidence>
<accession>A0A1F7WXV7</accession>
<evidence type="ECO:0000256" key="9">
    <source>
        <dbReference type="HAMAP-Rule" id="MF_00624"/>
    </source>
</evidence>
<dbReference type="InterPro" id="IPR029044">
    <property type="entry name" value="Nucleotide-diphossugar_trans"/>
</dbReference>
<comment type="pathway">
    <text evidence="9">Glycan biosynthesis; glycogen biosynthesis.</text>
</comment>
<dbReference type="Pfam" id="PF24894">
    <property type="entry name" value="Hexapep_GlmU"/>
    <property type="match status" value="1"/>
</dbReference>
<dbReference type="EMBL" id="MGFH01000047">
    <property type="protein sequence ID" value="OGM07259.1"/>
    <property type="molecule type" value="Genomic_DNA"/>
</dbReference>
<evidence type="ECO:0000313" key="12">
    <source>
        <dbReference type="EMBL" id="OGM07259.1"/>
    </source>
</evidence>
<dbReference type="EC" id="2.7.7.27" evidence="9"/>
<dbReference type="GO" id="GO:0005978">
    <property type="term" value="P:glycogen biosynthetic process"/>
    <property type="evidence" value="ECO:0007669"/>
    <property type="project" value="UniProtKB-UniRule"/>
</dbReference>
<feature type="site" description="Could play a key role in the communication between the regulatory and the substrate sites" evidence="9">
    <location>
        <position position="62"/>
    </location>
</feature>
<dbReference type="InterPro" id="IPR005836">
    <property type="entry name" value="ADP_Glu_pyroP_CS"/>
</dbReference>
<dbReference type="PANTHER" id="PTHR43523">
    <property type="entry name" value="GLUCOSE-1-PHOSPHATE ADENYLYLTRANSFERASE-RELATED"/>
    <property type="match status" value="1"/>
</dbReference>
<comment type="caution">
    <text evidence="12">The sequence shown here is derived from an EMBL/GenBank/DDBJ whole genome shotgun (WGS) entry which is preliminary data.</text>
</comment>
<dbReference type="CDD" id="cd02508">
    <property type="entry name" value="ADP_Glucose_PP"/>
    <property type="match status" value="1"/>
</dbReference>
<dbReference type="GO" id="GO:0005524">
    <property type="term" value="F:ATP binding"/>
    <property type="evidence" value="ECO:0007669"/>
    <property type="project" value="UniProtKB-KW"/>
</dbReference>
<feature type="binding site" evidence="9">
    <location>
        <position position="166"/>
    </location>
    <ligand>
        <name>alpha-D-glucose 1-phosphate</name>
        <dbReference type="ChEBI" id="CHEBI:58601"/>
    </ligand>
</feature>
<dbReference type="InterPro" id="IPR005835">
    <property type="entry name" value="NTP_transferase_dom"/>
</dbReference>
<evidence type="ECO:0000256" key="3">
    <source>
        <dbReference type="ARBA" id="ARBA00022679"/>
    </source>
</evidence>
<keyword evidence="7 9" id="KW-0320">Glycogen biosynthesis</keyword>
<feature type="binding site" evidence="9">
    <location>
        <position position="199"/>
    </location>
    <ligand>
        <name>alpha-D-glucose 1-phosphate</name>
        <dbReference type="ChEBI" id="CHEBI:58601"/>
    </ligand>
</feature>
<dbReference type="AlphaFoldDB" id="A0A1F7WXV7"/>
<keyword evidence="8 9" id="KW-0119">Carbohydrate metabolism</keyword>
<dbReference type="Gene3D" id="2.160.10.10">
    <property type="entry name" value="Hexapeptide repeat proteins"/>
    <property type="match status" value="1"/>
</dbReference>
<evidence type="ECO:0000256" key="1">
    <source>
        <dbReference type="ARBA" id="ARBA00010443"/>
    </source>
</evidence>
<evidence type="ECO:0000256" key="4">
    <source>
        <dbReference type="ARBA" id="ARBA00022695"/>
    </source>
</evidence>
<evidence type="ECO:0000259" key="11">
    <source>
        <dbReference type="Pfam" id="PF24894"/>
    </source>
</evidence>